<accession>A0ABV1XCW7</accession>
<dbReference type="SUPFAM" id="SSF52777">
    <property type="entry name" value="CoA-dependent acyltransferases"/>
    <property type="match status" value="3"/>
</dbReference>
<organism evidence="5 6">
    <name type="scientific">Streptomyces hyaluromycini</name>
    <dbReference type="NCBI Taxonomy" id="1377993"/>
    <lineage>
        <taxon>Bacteria</taxon>
        <taxon>Bacillati</taxon>
        <taxon>Actinomycetota</taxon>
        <taxon>Actinomycetes</taxon>
        <taxon>Kitasatosporales</taxon>
        <taxon>Streptomycetaceae</taxon>
        <taxon>Streptomyces</taxon>
    </lineage>
</organism>
<dbReference type="Pfam" id="PF00501">
    <property type="entry name" value="AMP-binding"/>
    <property type="match status" value="2"/>
</dbReference>
<dbReference type="SUPFAM" id="SSF47336">
    <property type="entry name" value="ACP-like"/>
    <property type="match status" value="1"/>
</dbReference>
<keyword evidence="2" id="KW-0596">Phosphopantetheine</keyword>
<dbReference type="SMART" id="SM00823">
    <property type="entry name" value="PKS_PP"/>
    <property type="match status" value="1"/>
</dbReference>
<dbReference type="Gene3D" id="3.30.559.30">
    <property type="entry name" value="Nonribosomal peptide synthetase, condensation domain"/>
    <property type="match status" value="2"/>
</dbReference>
<dbReference type="Gene3D" id="3.40.50.1820">
    <property type="entry name" value="alpha/beta hydrolase"/>
    <property type="match status" value="1"/>
</dbReference>
<dbReference type="Proteomes" id="UP001474181">
    <property type="component" value="Unassembled WGS sequence"/>
</dbReference>
<evidence type="ECO:0000256" key="3">
    <source>
        <dbReference type="ARBA" id="ARBA00022553"/>
    </source>
</evidence>
<dbReference type="InterPro" id="IPR010071">
    <property type="entry name" value="AA_adenyl_dom"/>
</dbReference>
<keyword evidence="6" id="KW-1185">Reference proteome</keyword>
<dbReference type="CDD" id="cd17646">
    <property type="entry name" value="A_NRPS_AB3403-like"/>
    <property type="match status" value="1"/>
</dbReference>
<dbReference type="InterPro" id="IPR000873">
    <property type="entry name" value="AMP-dep_synth/lig_dom"/>
</dbReference>
<sequence>VMHVAWSRVLAVVSGRDDVVFGTVLLGRMNAGAGSDRVPGLFMNTLPVRVRTGELNILDAVTGMRGQLAGLLEHEHAPLALAQRVSGVPADEPLFTALFNYRHNAVGGAQGAGGDGGFEGIRDVFVQERTNYPLTVSVDDSGGERFGLVVDAVGPIDPQAVAGMLLAAVGGVVSALENALDGGVQVPLSAVGVLDAAELDQVLRQWNDTAVEVPSATLPGLFAGQVARTPDAVAVVFEGESVSYGELDARANRLARYLSGLGVGPESVVAVMMERGAEMVVALLAVLKAGAAYLPVDPELPAERVAFMLADAGAVCVVTDAACAAVAGAVPVVVVDDPRVAAAVSSMSAEALDVRVVAGHAAYVIYTSGSTGVPKGVVVSHAGIVNRLGWMQDRFGLAAGDRVLHKTPFGFDVSVWELFWPLLQGAVMVVARPGGHRDPGYVAELVREQRVDTVHFVPSMLEAFLAAPQAAECGSLRRVVCSGEALGALVRDRFFTVFGEGAGLFNLYGPTEASVDVTGYRVEADGSGVVPIGRPVANTRVFVLDERLAPVPVGVAGELYLAGVQLARGYVGRAGLTAERFVADPFDTTDAGGRLYRTGDVVRWNADGDLVYLGRADEQVKIRGFRIEPGEIQAVIAGHPQVAQTAVIAREDSAGDKRLVAYVVPATGSEVDPAVLRAFAAERLPEYMVPSAVMTLEALPLTPNGKLDRRALPAPDFATAAGSGRAPANVREEILCQGFAVVLGLESVGVDDDFFALGGHSLLAVRLVEWLRVRGLSVSMRALFEAPTVAGLATVTGPVTVVVPENLIPDGAQVITPEMLPLVELTEAEIEIAVAGVDGGAANVADIYPLAPLQEGLLYHHLLADGGDDVYAVPRIFELGDRSGLDRFVAALQQVVDRHDIFRTSLVWSGLREPVQVVWRTAALPVIEVGLAADAVDPAQDLLSSVGLSMHLGRAPLLDVHVAAISGGRWLAMVRIHHVVQDHTAVEVVYEEVRAILAGRAAELPEPLPFRDFVAQARAGLDTGKYEEFFRELLAGVQEPTVAFGVSDVRGNGTEVVSASRLLGVDLAARLRDAARRLGASPATVMHVAWSRVLAVVSGRDDVVFGTLLFGRMNAGAGSDRVPGLFINTLPVRVRTGEPDVLSAATAMREQLAGLLEHEHAPLVLAQRASDVPADVPLFNSLFNYRHNTLDRHREAEGSDAAQDSGFESVHQVFMRERTNYPLSVSIDDDGDGFGLLVDAVAPIDPQAVVGMLHTAVGRLVSALENALDGGPRTPLSALEVLDTDERHRVLVEWNDTDMVVPEGLVPELFAAQVVRAPDAVAVVCDGVRVSYAEVEARANRLARYLTGLGVGAESVVGLCLPRGVDMVVALLAVWKAGGAYLPIDPEYPVERISFMLSDARAAVLVGTEDILDELPAVRVPVVALDDPQVAAVVSSVAGGPLDVSVVPGQLAYVIYTSGSTGTPKGVGVTHGGLANYVVWAAGEYGPAAGGAVLHSSLAFDLTVTSVVVPLVAGSVVVASAEGGAEGLAGLVNASGGFDVLKVVPGHLPLLAELVADAAALSAARVLVVGGEALTAGPVRDWLGRTPGSVVVNEYGPTEATVGCCVFRAVSGQRLDELVPIGRPVANTRLYVLDESLGVVPVGVAGELYIAGAQLARGYVG</sequence>
<dbReference type="Gene3D" id="2.30.38.10">
    <property type="entry name" value="Luciferase, Domain 3"/>
    <property type="match status" value="2"/>
</dbReference>
<dbReference type="PROSITE" id="PS00012">
    <property type="entry name" value="PHOSPHOPANTETHEINE"/>
    <property type="match status" value="1"/>
</dbReference>
<dbReference type="InterPro" id="IPR006162">
    <property type="entry name" value="Ppantetheine_attach_site"/>
</dbReference>
<dbReference type="InterPro" id="IPR045851">
    <property type="entry name" value="AMP-bd_C_sf"/>
</dbReference>
<dbReference type="EMBL" id="JBEPEK010000677">
    <property type="protein sequence ID" value="MER7186876.1"/>
    <property type="molecule type" value="Genomic_DNA"/>
</dbReference>
<dbReference type="PANTHER" id="PTHR45527">
    <property type="entry name" value="NONRIBOSOMAL PEPTIDE SYNTHETASE"/>
    <property type="match status" value="1"/>
</dbReference>
<feature type="non-terminal residue" evidence="5">
    <location>
        <position position="1661"/>
    </location>
</feature>
<dbReference type="Gene3D" id="3.30.300.30">
    <property type="match status" value="1"/>
</dbReference>
<dbReference type="RefSeq" id="WP_350790889.1">
    <property type="nucleotide sequence ID" value="NZ_JBEPEK010000677.1"/>
</dbReference>
<dbReference type="InterPro" id="IPR009081">
    <property type="entry name" value="PP-bd_ACP"/>
</dbReference>
<dbReference type="PROSITE" id="PS00455">
    <property type="entry name" value="AMP_BINDING"/>
    <property type="match status" value="2"/>
</dbReference>
<dbReference type="InterPro" id="IPR001242">
    <property type="entry name" value="Condensation_dom"/>
</dbReference>
<dbReference type="Pfam" id="PF00668">
    <property type="entry name" value="Condensation"/>
    <property type="match status" value="2"/>
</dbReference>
<dbReference type="InterPro" id="IPR020806">
    <property type="entry name" value="PKS_PP-bd"/>
</dbReference>
<dbReference type="InterPro" id="IPR025110">
    <property type="entry name" value="AMP-bd_C"/>
</dbReference>
<gene>
    <name evidence="5" type="ORF">ABT404_46725</name>
</gene>
<dbReference type="InterPro" id="IPR036736">
    <property type="entry name" value="ACP-like_sf"/>
</dbReference>
<evidence type="ECO:0000313" key="5">
    <source>
        <dbReference type="EMBL" id="MER7186876.1"/>
    </source>
</evidence>
<dbReference type="PROSITE" id="PS50075">
    <property type="entry name" value="CARRIER"/>
    <property type="match status" value="1"/>
</dbReference>
<dbReference type="PANTHER" id="PTHR45527:SF1">
    <property type="entry name" value="FATTY ACID SYNTHASE"/>
    <property type="match status" value="1"/>
</dbReference>
<name>A0ABV1XCW7_9ACTN</name>
<comment type="caution">
    <text evidence="5">The sequence shown here is derived from an EMBL/GenBank/DDBJ whole genome shotgun (WGS) entry which is preliminary data.</text>
</comment>
<feature type="domain" description="Carrier" evidence="4">
    <location>
        <begin position="726"/>
        <end position="800"/>
    </location>
</feature>
<comment type="cofactor">
    <cofactor evidence="1">
        <name>pantetheine 4'-phosphate</name>
        <dbReference type="ChEBI" id="CHEBI:47942"/>
    </cofactor>
</comment>
<proteinExistence type="predicted"/>
<dbReference type="Pfam" id="PF13193">
    <property type="entry name" value="AMP-binding_C"/>
    <property type="match status" value="1"/>
</dbReference>
<dbReference type="CDD" id="cd19544">
    <property type="entry name" value="E-C_NRPS"/>
    <property type="match status" value="1"/>
</dbReference>
<dbReference type="Gene3D" id="3.30.559.10">
    <property type="entry name" value="Chloramphenicol acetyltransferase-like domain"/>
    <property type="match status" value="1"/>
</dbReference>
<evidence type="ECO:0000256" key="2">
    <source>
        <dbReference type="ARBA" id="ARBA00022450"/>
    </source>
</evidence>
<dbReference type="InterPro" id="IPR023213">
    <property type="entry name" value="CAT-like_dom_sf"/>
</dbReference>
<evidence type="ECO:0000259" key="4">
    <source>
        <dbReference type="PROSITE" id="PS50075"/>
    </source>
</evidence>
<dbReference type="InterPro" id="IPR029058">
    <property type="entry name" value="AB_hydrolase_fold"/>
</dbReference>
<keyword evidence="3" id="KW-0597">Phosphoprotein</keyword>
<evidence type="ECO:0000313" key="6">
    <source>
        <dbReference type="Proteomes" id="UP001474181"/>
    </source>
</evidence>
<dbReference type="SUPFAM" id="SSF56801">
    <property type="entry name" value="Acetyl-CoA synthetase-like"/>
    <property type="match status" value="2"/>
</dbReference>
<feature type="non-terminal residue" evidence="5">
    <location>
        <position position="1"/>
    </location>
</feature>
<dbReference type="Gene3D" id="3.40.50.980">
    <property type="match status" value="4"/>
</dbReference>
<reference evidence="5 6" key="1">
    <citation type="submission" date="2024-06" db="EMBL/GenBank/DDBJ databases">
        <title>The Natural Products Discovery Center: Release of the First 8490 Sequenced Strains for Exploring Actinobacteria Biosynthetic Diversity.</title>
        <authorList>
            <person name="Kalkreuter E."/>
            <person name="Kautsar S.A."/>
            <person name="Yang D."/>
            <person name="Bader C.D."/>
            <person name="Teijaro C.N."/>
            <person name="Fluegel L."/>
            <person name="Davis C.M."/>
            <person name="Simpson J.R."/>
            <person name="Lauterbach L."/>
            <person name="Steele A.D."/>
            <person name="Gui C."/>
            <person name="Meng S."/>
            <person name="Li G."/>
            <person name="Viehrig K."/>
            <person name="Ye F."/>
            <person name="Su P."/>
            <person name="Kiefer A.F."/>
            <person name="Nichols A."/>
            <person name="Cepeda A.J."/>
            <person name="Yan W."/>
            <person name="Fan B."/>
            <person name="Jiang Y."/>
            <person name="Adhikari A."/>
            <person name="Zheng C.-J."/>
            <person name="Schuster L."/>
            <person name="Cowan T.M."/>
            <person name="Smanski M.J."/>
            <person name="Chevrette M.G."/>
            <person name="De Carvalho L.P.S."/>
            <person name="Shen B."/>
        </authorList>
    </citation>
    <scope>NUCLEOTIDE SEQUENCE [LARGE SCALE GENOMIC DNA]</scope>
    <source>
        <strain evidence="5 6">NPDC000234</strain>
    </source>
</reference>
<dbReference type="InterPro" id="IPR020845">
    <property type="entry name" value="AMP-binding_CS"/>
</dbReference>
<dbReference type="Pfam" id="PF00550">
    <property type="entry name" value="PP-binding"/>
    <property type="match status" value="1"/>
</dbReference>
<protein>
    <submittedName>
        <fullName evidence="5">Amino acid adenylation domain-containing protein</fullName>
    </submittedName>
</protein>
<evidence type="ECO:0000256" key="1">
    <source>
        <dbReference type="ARBA" id="ARBA00001957"/>
    </source>
</evidence>
<dbReference type="NCBIfam" id="TIGR01733">
    <property type="entry name" value="AA-adenyl-dom"/>
    <property type="match status" value="1"/>
</dbReference>